<feature type="domain" description="HTH gntR-type" evidence="4">
    <location>
        <begin position="12"/>
        <end position="80"/>
    </location>
</feature>
<dbReference type="STRING" id="1909395.BKM31_48280"/>
<dbReference type="PROSITE" id="PS50949">
    <property type="entry name" value="HTH_GNTR"/>
    <property type="match status" value="1"/>
</dbReference>
<dbReference type="InterPro" id="IPR000524">
    <property type="entry name" value="Tscrpt_reg_HTH_GntR"/>
</dbReference>
<dbReference type="InterPro" id="IPR011663">
    <property type="entry name" value="UTRA"/>
</dbReference>
<dbReference type="SMART" id="SM00866">
    <property type="entry name" value="UTRA"/>
    <property type="match status" value="1"/>
</dbReference>
<name>A0A1V0ADG4_9ACTN</name>
<keyword evidence="3" id="KW-0804">Transcription</keyword>
<dbReference type="PRINTS" id="PR00035">
    <property type="entry name" value="HTHGNTR"/>
</dbReference>
<sequence length="258" mass="27673">MDKSGDGGSPQRPKYRVLQDELSDRIRRGVYRPGQALPPQRQLAASLGVTLMTLRQALRGLSDQGLVVQEPGRGTFVSPPLAAYRLESLRSLADELRAQGREVVTRVLSAQLRRLPAGVAAELGADAGARGLRLERVRLVDGDPAVHQVSWVPEPYATKIRDADFAATPLYHALATRCEVAIAAATESIRPVVLPARVAELLRLPAGGAAFASERITRGVDGAALVHDQATIDGSRMLIRADRLAHSMSLQWSLAASG</sequence>
<evidence type="ECO:0000259" key="4">
    <source>
        <dbReference type="PROSITE" id="PS50949"/>
    </source>
</evidence>
<dbReference type="AlphaFoldDB" id="A0A1V0ADG4"/>
<dbReference type="Gene3D" id="1.10.10.10">
    <property type="entry name" value="Winged helix-like DNA-binding domain superfamily/Winged helix DNA-binding domain"/>
    <property type="match status" value="1"/>
</dbReference>
<dbReference type="PANTHER" id="PTHR44846">
    <property type="entry name" value="MANNOSYL-D-GLYCERATE TRANSPORT/METABOLISM SYSTEM REPRESSOR MNGR-RELATED"/>
    <property type="match status" value="1"/>
</dbReference>
<evidence type="ECO:0000256" key="3">
    <source>
        <dbReference type="ARBA" id="ARBA00023163"/>
    </source>
</evidence>
<dbReference type="GO" id="GO:0003677">
    <property type="term" value="F:DNA binding"/>
    <property type="evidence" value="ECO:0007669"/>
    <property type="project" value="UniProtKB-KW"/>
</dbReference>
<dbReference type="SMART" id="SM00345">
    <property type="entry name" value="HTH_GNTR"/>
    <property type="match status" value="1"/>
</dbReference>
<keyword evidence="1" id="KW-0805">Transcription regulation</keyword>
<dbReference type="InterPro" id="IPR028978">
    <property type="entry name" value="Chorismate_lyase_/UTRA_dom_sf"/>
</dbReference>
<keyword evidence="6" id="KW-1185">Reference proteome</keyword>
<proteinExistence type="predicted"/>
<dbReference type="InterPro" id="IPR036388">
    <property type="entry name" value="WH-like_DNA-bd_sf"/>
</dbReference>
<dbReference type="Pfam" id="PF07702">
    <property type="entry name" value="UTRA"/>
    <property type="match status" value="1"/>
</dbReference>
<dbReference type="EMBL" id="CP017717">
    <property type="protein sequence ID" value="AQZ68237.1"/>
    <property type="molecule type" value="Genomic_DNA"/>
</dbReference>
<organism evidence="5 6">
    <name type="scientific">[Actinomadura] parvosata subsp. kistnae</name>
    <dbReference type="NCBI Taxonomy" id="1909395"/>
    <lineage>
        <taxon>Bacteria</taxon>
        <taxon>Bacillati</taxon>
        <taxon>Actinomycetota</taxon>
        <taxon>Actinomycetes</taxon>
        <taxon>Streptosporangiales</taxon>
        <taxon>Streptosporangiaceae</taxon>
        <taxon>Nonomuraea</taxon>
    </lineage>
</organism>
<dbReference type="SUPFAM" id="SSF46785">
    <property type="entry name" value="Winged helix' DNA-binding domain"/>
    <property type="match status" value="1"/>
</dbReference>
<dbReference type="Gene3D" id="3.40.1410.10">
    <property type="entry name" value="Chorismate lyase-like"/>
    <property type="match status" value="1"/>
</dbReference>
<gene>
    <name evidence="5" type="ORF">BKM31_48280</name>
</gene>
<dbReference type="GO" id="GO:0003700">
    <property type="term" value="F:DNA-binding transcription factor activity"/>
    <property type="evidence" value="ECO:0007669"/>
    <property type="project" value="InterPro"/>
</dbReference>
<evidence type="ECO:0000256" key="1">
    <source>
        <dbReference type="ARBA" id="ARBA00023015"/>
    </source>
</evidence>
<evidence type="ECO:0000313" key="6">
    <source>
        <dbReference type="Proteomes" id="UP000190797"/>
    </source>
</evidence>
<dbReference type="Pfam" id="PF00392">
    <property type="entry name" value="GntR"/>
    <property type="match status" value="1"/>
</dbReference>
<protein>
    <recommendedName>
        <fullName evidence="4">HTH gntR-type domain-containing protein</fullName>
    </recommendedName>
</protein>
<accession>A0A1V0ADG4</accession>
<dbReference type="Proteomes" id="UP000190797">
    <property type="component" value="Chromosome"/>
</dbReference>
<evidence type="ECO:0000256" key="2">
    <source>
        <dbReference type="ARBA" id="ARBA00023125"/>
    </source>
</evidence>
<dbReference type="SUPFAM" id="SSF64288">
    <property type="entry name" value="Chorismate lyase-like"/>
    <property type="match status" value="1"/>
</dbReference>
<reference evidence="6" key="1">
    <citation type="journal article" date="2017" name="Med. Chem. Commun.">
        <title>Nonomuraea sp. ATCC 55076 harbours the largest actinomycete chromosome to date and the kistamicin biosynthetic gene cluster.</title>
        <authorList>
            <person name="Nazari B."/>
            <person name="Forneris C.C."/>
            <person name="Gibson M.I."/>
            <person name="Moon K."/>
            <person name="Schramma K.R."/>
            <person name="Seyedsayamdost M.R."/>
        </authorList>
    </citation>
    <scope>NUCLEOTIDE SEQUENCE [LARGE SCALE GENOMIC DNA]</scope>
    <source>
        <strain evidence="6">ATCC 55076</strain>
    </source>
</reference>
<dbReference type="InterPro" id="IPR050679">
    <property type="entry name" value="Bact_HTH_transcr_reg"/>
</dbReference>
<dbReference type="CDD" id="cd07377">
    <property type="entry name" value="WHTH_GntR"/>
    <property type="match status" value="1"/>
</dbReference>
<dbReference type="OrthoDB" id="3579313at2"/>
<dbReference type="PANTHER" id="PTHR44846:SF1">
    <property type="entry name" value="MANNOSYL-D-GLYCERATE TRANSPORT_METABOLISM SYSTEM REPRESSOR MNGR-RELATED"/>
    <property type="match status" value="1"/>
</dbReference>
<dbReference type="KEGG" id="noa:BKM31_48280"/>
<dbReference type="GO" id="GO:0045892">
    <property type="term" value="P:negative regulation of DNA-templated transcription"/>
    <property type="evidence" value="ECO:0007669"/>
    <property type="project" value="TreeGrafter"/>
</dbReference>
<dbReference type="InterPro" id="IPR036390">
    <property type="entry name" value="WH_DNA-bd_sf"/>
</dbReference>
<dbReference type="RefSeq" id="WP_080044558.1">
    <property type="nucleotide sequence ID" value="NZ_CP017717.1"/>
</dbReference>
<evidence type="ECO:0000313" key="5">
    <source>
        <dbReference type="EMBL" id="AQZ68237.1"/>
    </source>
</evidence>
<keyword evidence="2" id="KW-0238">DNA-binding</keyword>